<dbReference type="NCBIfam" id="NF007936">
    <property type="entry name" value="PRK10653.1"/>
    <property type="match status" value="2"/>
</dbReference>
<evidence type="ECO:0000256" key="2">
    <source>
        <dbReference type="ARBA" id="ARBA00007639"/>
    </source>
</evidence>
<evidence type="ECO:0000259" key="5">
    <source>
        <dbReference type="Pfam" id="PF13407"/>
    </source>
</evidence>
<evidence type="ECO:0000256" key="4">
    <source>
        <dbReference type="SAM" id="SignalP"/>
    </source>
</evidence>
<dbReference type="Pfam" id="PF13407">
    <property type="entry name" value="Peripla_BP_4"/>
    <property type="match status" value="2"/>
</dbReference>
<dbReference type="InterPro" id="IPR025997">
    <property type="entry name" value="SBP_2_dom"/>
</dbReference>
<dbReference type="PANTHER" id="PTHR46847:SF1">
    <property type="entry name" value="D-ALLOSE-BINDING PERIPLASMIC PROTEIN-RELATED"/>
    <property type="match status" value="1"/>
</dbReference>
<dbReference type="CDD" id="cd06323">
    <property type="entry name" value="PBP1_ribose_binding"/>
    <property type="match status" value="2"/>
</dbReference>
<dbReference type="PROSITE" id="PS51257">
    <property type="entry name" value="PROKAR_LIPOPROTEIN"/>
    <property type="match status" value="1"/>
</dbReference>
<comment type="caution">
    <text evidence="6">The sequence shown here is derived from an EMBL/GenBank/DDBJ whole genome shotgun (WGS) entry which is preliminary data.</text>
</comment>
<organism evidence="6 7">
    <name type="scientific">Thermanaerothrix solaris</name>
    <dbReference type="NCBI Taxonomy" id="3058434"/>
    <lineage>
        <taxon>Bacteria</taxon>
        <taxon>Bacillati</taxon>
        <taxon>Chloroflexota</taxon>
        <taxon>Anaerolineae</taxon>
        <taxon>Anaerolineales</taxon>
        <taxon>Anaerolineaceae</taxon>
        <taxon>Thermanaerothrix</taxon>
    </lineage>
</organism>
<reference evidence="6 7" key="1">
    <citation type="submission" date="2023-07" db="EMBL/GenBank/DDBJ databases">
        <title>Novel species of Thermanaerothrix with wide hydrolytic capabilities.</title>
        <authorList>
            <person name="Zayulina K.S."/>
            <person name="Podosokorskaya O.A."/>
            <person name="Elcheninov A.G."/>
        </authorList>
    </citation>
    <scope>NUCLEOTIDE SEQUENCE [LARGE SCALE GENOMIC DNA]</scope>
    <source>
        <strain evidence="6 7">4228-RoL</strain>
    </source>
</reference>
<dbReference type="InterPro" id="IPR028082">
    <property type="entry name" value="Peripla_BP_I"/>
</dbReference>
<keyword evidence="3 4" id="KW-0732">Signal</keyword>
<feature type="domain" description="Periplasmic binding protein" evidence="5">
    <location>
        <begin position="325"/>
        <end position="578"/>
    </location>
</feature>
<name>A0ABU3NP55_9CHLR</name>
<gene>
    <name evidence="6" type="primary">rbsB</name>
    <name evidence="6" type="ORF">QYE77_10155</name>
</gene>
<accession>A0ABU3NP55</accession>
<dbReference type="Gene3D" id="3.40.50.2300">
    <property type="match status" value="4"/>
</dbReference>
<evidence type="ECO:0000313" key="6">
    <source>
        <dbReference type="EMBL" id="MDT8898633.1"/>
    </source>
</evidence>
<evidence type="ECO:0000256" key="3">
    <source>
        <dbReference type="ARBA" id="ARBA00022729"/>
    </source>
</evidence>
<dbReference type="PANTHER" id="PTHR46847">
    <property type="entry name" value="D-ALLOSE-BINDING PERIPLASMIC PROTEIN-RELATED"/>
    <property type="match status" value="1"/>
</dbReference>
<feature type="domain" description="Periplasmic binding protein" evidence="5">
    <location>
        <begin position="41"/>
        <end position="294"/>
    </location>
</feature>
<comment type="similarity">
    <text evidence="2">Belongs to the bacterial solute-binding protein 2 family.</text>
</comment>
<evidence type="ECO:0000313" key="7">
    <source>
        <dbReference type="Proteomes" id="UP001254165"/>
    </source>
</evidence>
<keyword evidence="7" id="KW-1185">Reference proteome</keyword>
<dbReference type="Proteomes" id="UP001254165">
    <property type="component" value="Unassembled WGS sequence"/>
</dbReference>
<evidence type="ECO:0000256" key="1">
    <source>
        <dbReference type="ARBA" id="ARBA00004196"/>
    </source>
</evidence>
<dbReference type="EMBL" id="JAUHMF010000002">
    <property type="protein sequence ID" value="MDT8898633.1"/>
    <property type="molecule type" value="Genomic_DNA"/>
</dbReference>
<protein>
    <submittedName>
        <fullName evidence="6">Ribose ABC transporter substrate-binding protein RbsB</fullName>
    </submittedName>
</protein>
<proteinExistence type="inferred from homology"/>
<feature type="signal peptide" evidence="4">
    <location>
        <begin position="1"/>
        <end position="24"/>
    </location>
</feature>
<sequence>MKRVTWLFHLLVLAAMVLAACAPAQPAATPTAAPSGEITLGLVLSTLNNPFFVTLRDGAQKAADAAGVKLIVVDAQDDSAKMTAGIEDLINKKVSALLINPTDSDAVVPAIQKANAAGIPVFTVDRGANGGQVVSHIASDNVAGGRMAAEFLCKAIGGKGNVVELQGIAGTSAARDRGQGFNEYMSQNCKDAKIVAQQTADFNRDKGLKVFENILQAQPDIAGVFAHNDEMVLGAIQAAEAAGRTGIVFVGFDAIDDAVQAVKDGKLAATVAQQPALMGQLAVETAVKYLKGEKVESYVPVPLNLVTAESLGVTPPKPAGEITLGLVLSTLNNPFFVTLRDGAQKAADAAGVKLIVVDAQDDSAKMTAGIEDLINKKVSALLINPTDSDAVVPAIQKANAAGIPVFTVDRGANGGQVVSHIASDNVAGGRMAAEFLCKAIGGKGNVVELQGIAGTSAARDRGQGFNEYMSQNCKDAKIVAQQTADFNRDKGLKVFENILQAQPDIAGVFAHNDEMVLGAIQAAEAAGRTGIVFVGFDAIDDAVQAVKDGKLAATVAQQPALMGQLAVETAVKYLKGEKVESYIPVPLSLVTKDTVK</sequence>
<feature type="chain" id="PRO_5046158150" evidence="4">
    <location>
        <begin position="25"/>
        <end position="596"/>
    </location>
</feature>
<dbReference type="SUPFAM" id="SSF53822">
    <property type="entry name" value="Periplasmic binding protein-like I"/>
    <property type="match status" value="2"/>
</dbReference>
<comment type="subcellular location">
    <subcellularLocation>
        <location evidence="1">Cell envelope</location>
    </subcellularLocation>
</comment>